<dbReference type="RefSeq" id="WP_087107249.1">
    <property type="nucleotide sequence ID" value="NZ_CBCSCN010000001.1"/>
</dbReference>
<reference evidence="3 4" key="1">
    <citation type="submission" date="2017-03" db="EMBL/GenBank/DDBJ databases">
        <authorList>
            <person name="Afonso C.L."/>
            <person name="Miller P.J."/>
            <person name="Scott M.A."/>
            <person name="Spackman E."/>
            <person name="Goraichik I."/>
            <person name="Dimitrov K.M."/>
            <person name="Suarez D.L."/>
            <person name="Swayne D.E."/>
        </authorList>
    </citation>
    <scope>NUCLEOTIDE SEQUENCE [LARGE SCALE GENOMIC DNA]</scope>
    <source>
        <strain evidence="3">SB41UT1</strain>
    </source>
</reference>
<evidence type="ECO:0000256" key="1">
    <source>
        <dbReference type="ARBA" id="ARBA00001971"/>
    </source>
</evidence>
<gene>
    <name evidence="3" type="ORF">EHSB41UT_00855</name>
</gene>
<keyword evidence="3" id="KW-0560">Oxidoreductase</keyword>
<dbReference type="SUPFAM" id="SSF48264">
    <property type="entry name" value="Cytochrome P450"/>
    <property type="match status" value="1"/>
</dbReference>
<dbReference type="Pfam" id="PF00067">
    <property type="entry name" value="p450"/>
    <property type="match status" value="1"/>
</dbReference>
<dbReference type="InterPro" id="IPR001128">
    <property type="entry name" value="Cyt_P450"/>
</dbReference>
<dbReference type="Gene3D" id="1.10.630.10">
    <property type="entry name" value="Cytochrome P450"/>
    <property type="match status" value="1"/>
</dbReference>
<evidence type="ECO:0000256" key="2">
    <source>
        <dbReference type="ARBA" id="ARBA00010617"/>
    </source>
</evidence>
<sequence length="425" mass="47909">MTNKEKQTKEHFCPDFRSDSFLQNSKKVFKAMHDSGCPFAFSEKDQYYAVASYDEAREILGDHDRWENKYGAGLSYSHPNCDVLLGTDPPLHTTQVNILAKAFNQKKYHEIQPALETYIQSQLQSWYSDGQVDIQRQLFKVLPAYALCTLLGLGAITNIEKEWPEHFAEAAIAIAEELYQPQDTKAEKITTRAARPESAESVMKSVALMREFIGYCKDGMRSGALDESSNPVCCLLTTCDSDGFLLSEEDIFGVLNFLLLAAGTSTTILLGNITYRLLSNPEQFELIKNDRRLVEHAIEETLRIDSPINGLFRTNREEETLGPYTVKKDSKILMLFSGANLDPKTFDAPDTFNILRELSDIKKHLSFGYGIHYCRGAELSKIQARCVVNMLIDNFIDLKLIGEPIIQTRAPALNGFESLTIGWVV</sequence>
<dbReference type="GO" id="GO:0020037">
    <property type="term" value="F:heme binding"/>
    <property type="evidence" value="ECO:0007669"/>
    <property type="project" value="InterPro"/>
</dbReference>
<dbReference type="PANTHER" id="PTHR46696:SF1">
    <property type="entry name" value="CYTOCHROME P450 YJIB-RELATED"/>
    <property type="match status" value="1"/>
</dbReference>
<comment type="similarity">
    <text evidence="2">Belongs to the cytochrome P450 family.</text>
</comment>
<dbReference type="AlphaFoldDB" id="A0A1X7AI85"/>
<proteinExistence type="inferred from homology"/>
<name>A0A1X7AI85_9GAMM</name>
<protein>
    <submittedName>
        <fullName evidence="3">Cytochrome P450 107B1</fullName>
        <ecNumber evidence="3">1.14.-.-</ecNumber>
    </submittedName>
</protein>
<dbReference type="GO" id="GO:0004497">
    <property type="term" value="F:monooxygenase activity"/>
    <property type="evidence" value="ECO:0007669"/>
    <property type="project" value="InterPro"/>
</dbReference>
<dbReference type="OrthoDB" id="4258484at2"/>
<evidence type="ECO:0000313" key="4">
    <source>
        <dbReference type="Proteomes" id="UP000196573"/>
    </source>
</evidence>
<dbReference type="PRINTS" id="PR00359">
    <property type="entry name" value="BP450"/>
</dbReference>
<accession>A0A1X7AI85</accession>
<dbReference type="PANTHER" id="PTHR46696">
    <property type="entry name" value="P450, PUTATIVE (EUROFUNG)-RELATED"/>
    <property type="match status" value="1"/>
</dbReference>
<dbReference type="GO" id="GO:0016705">
    <property type="term" value="F:oxidoreductase activity, acting on paired donors, with incorporation or reduction of molecular oxygen"/>
    <property type="evidence" value="ECO:0007669"/>
    <property type="project" value="InterPro"/>
</dbReference>
<evidence type="ECO:0000313" key="3">
    <source>
        <dbReference type="EMBL" id="SMA38225.1"/>
    </source>
</evidence>
<dbReference type="InterPro" id="IPR036396">
    <property type="entry name" value="Cyt_P450_sf"/>
</dbReference>
<dbReference type="GO" id="GO:0005506">
    <property type="term" value="F:iron ion binding"/>
    <property type="evidence" value="ECO:0007669"/>
    <property type="project" value="InterPro"/>
</dbReference>
<dbReference type="InterPro" id="IPR002397">
    <property type="entry name" value="Cyt_P450_B"/>
</dbReference>
<keyword evidence="4" id="KW-1185">Reference proteome</keyword>
<dbReference type="EMBL" id="FWPT01000002">
    <property type="protein sequence ID" value="SMA38225.1"/>
    <property type="molecule type" value="Genomic_DNA"/>
</dbReference>
<organism evidence="3 4">
    <name type="scientific">Parendozoicomonas haliclonae</name>
    <dbReference type="NCBI Taxonomy" id="1960125"/>
    <lineage>
        <taxon>Bacteria</taxon>
        <taxon>Pseudomonadati</taxon>
        <taxon>Pseudomonadota</taxon>
        <taxon>Gammaproteobacteria</taxon>
        <taxon>Oceanospirillales</taxon>
        <taxon>Endozoicomonadaceae</taxon>
        <taxon>Parendozoicomonas</taxon>
    </lineage>
</organism>
<dbReference type="EC" id="1.14.-.-" evidence="3"/>
<dbReference type="Proteomes" id="UP000196573">
    <property type="component" value="Unassembled WGS sequence"/>
</dbReference>
<comment type="cofactor">
    <cofactor evidence="1">
        <name>heme</name>
        <dbReference type="ChEBI" id="CHEBI:30413"/>
    </cofactor>
</comment>